<keyword evidence="1" id="KW-0812">Transmembrane</keyword>
<proteinExistence type="predicted"/>
<dbReference type="AlphaFoldDB" id="A0A2G1QG89"/>
<dbReference type="EMBL" id="PDVP01000049">
    <property type="protein sequence ID" value="PHP64547.1"/>
    <property type="molecule type" value="Genomic_DNA"/>
</dbReference>
<gene>
    <name evidence="2" type="ORF">CSC94_23865</name>
</gene>
<keyword evidence="1" id="KW-0472">Membrane</keyword>
<feature type="transmembrane region" description="Helical" evidence="1">
    <location>
        <begin position="45"/>
        <end position="68"/>
    </location>
</feature>
<evidence type="ECO:0000313" key="3">
    <source>
        <dbReference type="Proteomes" id="UP000221168"/>
    </source>
</evidence>
<organism evidence="2 3">
    <name type="scientific">Zhengella mangrovi</name>
    <dbReference type="NCBI Taxonomy" id="1982044"/>
    <lineage>
        <taxon>Bacteria</taxon>
        <taxon>Pseudomonadati</taxon>
        <taxon>Pseudomonadota</taxon>
        <taxon>Alphaproteobacteria</taxon>
        <taxon>Hyphomicrobiales</taxon>
        <taxon>Notoacmeibacteraceae</taxon>
        <taxon>Zhengella</taxon>
    </lineage>
</organism>
<reference evidence="2 3" key="1">
    <citation type="submission" date="2017-10" db="EMBL/GenBank/DDBJ databases">
        <title>Sedimentibacterium mangrovi gen. nov., sp. nov., a novel member of family Phyllobacteriacea isolated from mangrove sediment.</title>
        <authorList>
            <person name="Liao H."/>
            <person name="Tian Y."/>
        </authorList>
    </citation>
    <scope>NUCLEOTIDE SEQUENCE [LARGE SCALE GENOMIC DNA]</scope>
    <source>
        <strain evidence="2 3">X9-2-2</strain>
    </source>
</reference>
<accession>A0A2G1QG89</accession>
<evidence type="ECO:0000256" key="1">
    <source>
        <dbReference type="SAM" id="Phobius"/>
    </source>
</evidence>
<comment type="caution">
    <text evidence="2">The sequence shown here is derived from an EMBL/GenBank/DDBJ whole genome shotgun (WGS) entry which is preliminary data.</text>
</comment>
<name>A0A2G1QG89_9HYPH</name>
<protein>
    <submittedName>
        <fullName evidence="2">Uncharacterized protein</fullName>
    </submittedName>
</protein>
<evidence type="ECO:0000313" key="2">
    <source>
        <dbReference type="EMBL" id="PHP64547.1"/>
    </source>
</evidence>
<feature type="transmembrane region" description="Helical" evidence="1">
    <location>
        <begin position="80"/>
        <end position="102"/>
    </location>
</feature>
<dbReference type="Proteomes" id="UP000221168">
    <property type="component" value="Unassembled WGS sequence"/>
</dbReference>
<sequence length="151" mass="16159">MSRFSLGRYRNALAFIFVCLSIDEAASFHEILAEPLRNMLGTSGILYFAWVIPGAAFALAVAIVFIPFLCSLPLATALRFVASGAIYVGGALGMELVGGYLADNGLLGSPLYMIVSTIEESMEMVGMALFFSAALDHLVQTQPNWRLGNSG</sequence>
<keyword evidence="3" id="KW-1185">Reference proteome</keyword>
<keyword evidence="1" id="KW-1133">Transmembrane helix</keyword>